<reference evidence="1 2" key="1">
    <citation type="submission" date="2024-06" db="EMBL/GenBank/DDBJ databases">
        <title>The Natural Products Discovery Center: Release of the First 8490 Sequenced Strains for Exploring Actinobacteria Biosynthetic Diversity.</title>
        <authorList>
            <person name="Kalkreuter E."/>
            <person name="Kautsar S.A."/>
            <person name="Yang D."/>
            <person name="Bader C.D."/>
            <person name="Teijaro C.N."/>
            <person name="Fluegel L."/>
            <person name="Davis C.M."/>
            <person name="Simpson J.R."/>
            <person name="Lauterbach L."/>
            <person name="Steele A.D."/>
            <person name="Gui C."/>
            <person name="Meng S."/>
            <person name="Li G."/>
            <person name="Viehrig K."/>
            <person name="Ye F."/>
            <person name="Su P."/>
            <person name="Kiefer A.F."/>
            <person name="Nichols A."/>
            <person name="Cepeda A.J."/>
            <person name="Yan W."/>
            <person name="Fan B."/>
            <person name="Jiang Y."/>
            <person name="Adhikari A."/>
            <person name="Zheng C.-J."/>
            <person name="Schuster L."/>
            <person name="Cowan T.M."/>
            <person name="Smanski M.J."/>
            <person name="Chevrette M.G."/>
            <person name="De Carvalho L.P.S."/>
            <person name="Shen B."/>
        </authorList>
    </citation>
    <scope>NUCLEOTIDE SEQUENCE [LARGE SCALE GENOMIC DNA]</scope>
    <source>
        <strain evidence="1 2">NPDC052360</strain>
    </source>
</reference>
<protein>
    <submittedName>
        <fullName evidence="1">Uncharacterized protein</fullName>
    </submittedName>
</protein>
<dbReference type="EMBL" id="JBFAUJ010000010">
    <property type="protein sequence ID" value="MEV8462482.1"/>
    <property type="molecule type" value="Genomic_DNA"/>
</dbReference>
<gene>
    <name evidence="1" type="ORF">AB0470_23360</name>
</gene>
<evidence type="ECO:0000313" key="2">
    <source>
        <dbReference type="Proteomes" id="UP001553148"/>
    </source>
</evidence>
<name>A0ABV3KUQ9_STRGS</name>
<evidence type="ECO:0000313" key="1">
    <source>
        <dbReference type="EMBL" id="MEV8462482.1"/>
    </source>
</evidence>
<accession>A0ABV3KUQ9</accession>
<organism evidence="1 2">
    <name type="scientific">Streptomyces griseosporeus</name>
    <dbReference type="NCBI Taxonomy" id="1910"/>
    <lineage>
        <taxon>Bacteria</taxon>
        <taxon>Bacillati</taxon>
        <taxon>Actinomycetota</taxon>
        <taxon>Actinomycetes</taxon>
        <taxon>Kitasatosporales</taxon>
        <taxon>Streptomycetaceae</taxon>
        <taxon>Streptomyces</taxon>
    </lineage>
</organism>
<keyword evidence="2" id="KW-1185">Reference proteome</keyword>
<comment type="caution">
    <text evidence="1">The sequence shown here is derived from an EMBL/GenBank/DDBJ whole genome shotgun (WGS) entry which is preliminary data.</text>
</comment>
<dbReference type="Proteomes" id="UP001553148">
    <property type="component" value="Unassembled WGS sequence"/>
</dbReference>
<dbReference type="RefSeq" id="WP_162655520.1">
    <property type="nucleotide sequence ID" value="NZ_JBFAUJ010000010.1"/>
</dbReference>
<sequence>MTWKEVDPAAHPFDPRQAYDVVRDVVFSRDPESGKPRGMWSTESVARGLGERYGAWAFWWLGSLGRSVDSGTVIKDLETNTDGDELEFQARRYTDILLQWRSWLEQLASLFVHLSQERIRSEEDLRRMRARGAASVISMVVERTGADEMWCGECARALAWFLEITGMTPDEAEELADSVVDAEFESWVAPSSDALSRAGSIIRNHKS</sequence>
<proteinExistence type="predicted"/>